<dbReference type="GO" id="GO:0005737">
    <property type="term" value="C:cytoplasm"/>
    <property type="evidence" value="ECO:0007669"/>
    <property type="project" value="TreeGrafter"/>
</dbReference>
<organism evidence="12 13">
    <name type="scientific">Mycena venus</name>
    <dbReference type="NCBI Taxonomy" id="2733690"/>
    <lineage>
        <taxon>Eukaryota</taxon>
        <taxon>Fungi</taxon>
        <taxon>Dikarya</taxon>
        <taxon>Basidiomycota</taxon>
        <taxon>Agaricomycotina</taxon>
        <taxon>Agaricomycetes</taxon>
        <taxon>Agaricomycetidae</taxon>
        <taxon>Agaricales</taxon>
        <taxon>Marasmiineae</taxon>
        <taxon>Mycenaceae</taxon>
        <taxon>Mycena</taxon>
    </lineage>
</organism>
<comment type="function">
    <text evidence="7">Adds a myristoyl group to the N-terminal glycine residue of certain cellular proteins.</text>
</comment>
<evidence type="ECO:0000256" key="9">
    <source>
        <dbReference type="SAM" id="MobiDB-lite"/>
    </source>
</evidence>
<sequence length="457" mass="51005">MPDETEGSVTRSLEKMKLADGAQGGGQEKKTATADAHKFWGTQPVPQLGDEPPLEDGYIEPSKPREEVRQDAYPLPKDFEWTTVDIMDPTQNKEVHDLLSLHYVEDANASLRFKYSEEFLRWALTPPGYFKEWHVGVRVSANKKLVAFIAGVPITLRVRGKEFAASEVNYICIHKKLRSKRLAPVLIKEVTRQINLQGIFQAIYTAGAVIPTPISVCRYYHRSLNVPKLLAVGFTFVPRNSTAARMIRMNKLPDTPTLGVRPMEEKDVASVADLFARYMKRFDLAPLMTLEDVRHHFLSAQGTGTIGDGGPGRRVGQVTWTYVVENPATHKISDFFSYYYLPSTILHSAAHDMVEAGYLYYYATDVAFEDGAEADGRLKNRLKTLIGDALVIANQAKMDVFNALTLMDNVSILNDLKFGPGDANLNFYLYNWRTAKLAGMSDEGDVKAGMGVGVVML</sequence>
<evidence type="ECO:0000313" key="13">
    <source>
        <dbReference type="Proteomes" id="UP000620124"/>
    </source>
</evidence>
<comment type="subunit">
    <text evidence="2">Monomer.</text>
</comment>
<reference evidence="12" key="1">
    <citation type="submission" date="2020-05" db="EMBL/GenBank/DDBJ databases">
        <title>Mycena genomes resolve the evolution of fungal bioluminescence.</title>
        <authorList>
            <person name="Tsai I.J."/>
        </authorList>
    </citation>
    <scope>NUCLEOTIDE SEQUENCE</scope>
    <source>
        <strain evidence="12">CCC161011</strain>
    </source>
</reference>
<dbReference type="AlphaFoldDB" id="A0A8H6XMR8"/>
<gene>
    <name evidence="12" type="ORF">MVEN_01756900</name>
</gene>
<keyword evidence="6 7" id="KW-0012">Acyltransferase</keyword>
<dbReference type="PANTHER" id="PTHR11377">
    <property type="entry name" value="N-MYRISTOYL TRANSFERASE"/>
    <property type="match status" value="1"/>
</dbReference>
<feature type="compositionally biased region" description="Basic and acidic residues" evidence="9">
    <location>
        <begin position="27"/>
        <end position="38"/>
    </location>
</feature>
<evidence type="ECO:0000256" key="2">
    <source>
        <dbReference type="ARBA" id="ARBA00011245"/>
    </source>
</evidence>
<dbReference type="EMBL" id="JACAZI010000016">
    <property type="protein sequence ID" value="KAF7343251.1"/>
    <property type="molecule type" value="Genomic_DNA"/>
</dbReference>
<dbReference type="Pfam" id="PF02799">
    <property type="entry name" value="NMT_C"/>
    <property type="match status" value="1"/>
</dbReference>
<evidence type="ECO:0000256" key="4">
    <source>
        <dbReference type="ARBA" id="ARBA00022240"/>
    </source>
</evidence>
<evidence type="ECO:0000259" key="10">
    <source>
        <dbReference type="Pfam" id="PF01233"/>
    </source>
</evidence>
<dbReference type="Gene3D" id="3.40.630.30">
    <property type="match status" value="2"/>
</dbReference>
<dbReference type="InterPro" id="IPR016181">
    <property type="entry name" value="Acyl_CoA_acyltransferase"/>
</dbReference>
<dbReference type="Pfam" id="PF01233">
    <property type="entry name" value="NMT"/>
    <property type="match status" value="1"/>
</dbReference>
<keyword evidence="13" id="KW-1185">Reference proteome</keyword>
<comment type="similarity">
    <text evidence="1 8">Belongs to the NMT family.</text>
</comment>
<dbReference type="FunFam" id="3.40.630.30:FF:000042">
    <property type="entry name" value="Glycylpeptide N-tetradecanoyltransferase"/>
    <property type="match status" value="1"/>
</dbReference>
<keyword evidence="5 7" id="KW-0808">Transferase</keyword>
<name>A0A8H6XMR8_9AGAR</name>
<dbReference type="SUPFAM" id="SSF55729">
    <property type="entry name" value="Acyl-CoA N-acyltransferases (Nat)"/>
    <property type="match status" value="2"/>
</dbReference>
<protein>
    <recommendedName>
        <fullName evidence="4 7">Glycylpeptide N-tetradecanoyltransferase</fullName>
        <ecNumber evidence="3 7">2.3.1.97</ecNumber>
    </recommendedName>
</protein>
<dbReference type="InterPro" id="IPR022676">
    <property type="entry name" value="NMT_N"/>
</dbReference>
<feature type="domain" description="Glycylpeptide N-tetradecanoyltransferase C-terminal" evidence="11">
    <location>
        <begin position="232"/>
        <end position="455"/>
    </location>
</feature>
<dbReference type="InterPro" id="IPR000903">
    <property type="entry name" value="NMT"/>
</dbReference>
<dbReference type="Proteomes" id="UP000620124">
    <property type="component" value="Unassembled WGS sequence"/>
</dbReference>
<evidence type="ECO:0000256" key="1">
    <source>
        <dbReference type="ARBA" id="ARBA00009469"/>
    </source>
</evidence>
<evidence type="ECO:0000256" key="7">
    <source>
        <dbReference type="RuleBase" id="RU000586"/>
    </source>
</evidence>
<evidence type="ECO:0000256" key="8">
    <source>
        <dbReference type="RuleBase" id="RU004178"/>
    </source>
</evidence>
<evidence type="ECO:0000256" key="3">
    <source>
        <dbReference type="ARBA" id="ARBA00012923"/>
    </source>
</evidence>
<accession>A0A8H6XMR8</accession>
<dbReference type="InterPro" id="IPR022677">
    <property type="entry name" value="NMT_C"/>
</dbReference>
<dbReference type="PANTHER" id="PTHR11377:SF5">
    <property type="entry name" value="GLYCYLPEPTIDE N-TETRADECANOYLTRANSFERASE"/>
    <property type="match status" value="1"/>
</dbReference>
<feature type="region of interest" description="Disordered" evidence="9">
    <location>
        <begin position="1"/>
        <end position="56"/>
    </location>
</feature>
<proteinExistence type="inferred from homology"/>
<comment type="caution">
    <text evidence="12">The sequence shown here is derived from an EMBL/GenBank/DDBJ whole genome shotgun (WGS) entry which is preliminary data.</text>
</comment>
<dbReference type="EC" id="2.3.1.97" evidence="3 7"/>
<feature type="domain" description="Glycylpeptide N-tetradecanoyltransferase N-terminal" evidence="10">
    <location>
        <begin position="59"/>
        <end position="217"/>
    </location>
</feature>
<evidence type="ECO:0000256" key="5">
    <source>
        <dbReference type="ARBA" id="ARBA00022679"/>
    </source>
</evidence>
<dbReference type="PIRSF" id="PIRSF015892">
    <property type="entry name" value="N-myristl_transf"/>
    <property type="match status" value="1"/>
</dbReference>
<comment type="catalytic activity">
    <reaction evidence="7">
        <text>N-terminal glycyl-[protein] + tetradecanoyl-CoA = N-tetradecanoylglycyl-[protein] + CoA + H(+)</text>
        <dbReference type="Rhea" id="RHEA:15521"/>
        <dbReference type="Rhea" id="RHEA-COMP:12666"/>
        <dbReference type="Rhea" id="RHEA-COMP:12667"/>
        <dbReference type="ChEBI" id="CHEBI:15378"/>
        <dbReference type="ChEBI" id="CHEBI:57287"/>
        <dbReference type="ChEBI" id="CHEBI:57385"/>
        <dbReference type="ChEBI" id="CHEBI:64723"/>
        <dbReference type="ChEBI" id="CHEBI:133050"/>
        <dbReference type="EC" id="2.3.1.97"/>
    </reaction>
</comment>
<evidence type="ECO:0000259" key="11">
    <source>
        <dbReference type="Pfam" id="PF02799"/>
    </source>
</evidence>
<dbReference type="OrthoDB" id="60315at2759"/>
<evidence type="ECO:0000313" key="12">
    <source>
        <dbReference type="EMBL" id="KAF7343251.1"/>
    </source>
</evidence>
<evidence type="ECO:0000256" key="6">
    <source>
        <dbReference type="ARBA" id="ARBA00023315"/>
    </source>
</evidence>
<dbReference type="GO" id="GO:0004379">
    <property type="term" value="F:glycylpeptide N-tetradecanoyltransferase activity"/>
    <property type="evidence" value="ECO:0007669"/>
    <property type="project" value="UniProtKB-EC"/>
</dbReference>